<evidence type="ECO:0000313" key="3">
    <source>
        <dbReference type="Proteomes" id="UP000198287"/>
    </source>
</evidence>
<comment type="caution">
    <text evidence="2">The sequence shown here is derived from an EMBL/GenBank/DDBJ whole genome shotgun (WGS) entry which is preliminary data.</text>
</comment>
<sequence length="219" mass="25329">MRKIKNLLIFLLVTQTTINLVTSSCSVYSVSNIVDEQPDEDTNSNNTNETRIVFYAEIEESLKKGTGVWNFKDCKQKDLLDLYYDEIADLQKKRYPVTITTSSDPKFNQKQIYTKGGLGLVSRFTVIPAVIMYPKPSEDEEALVARILDLRQRVISKAINPQQTFIHLEMTPSNFSSFSRRLEDKFRNDETRVHFLNATDIFQMIYQPRGEVKEITGRK</sequence>
<name>A0A226CY04_FOLCA</name>
<dbReference type="EMBL" id="LNIX01000047">
    <property type="protein sequence ID" value="OXA38202.1"/>
    <property type="molecule type" value="Genomic_DNA"/>
</dbReference>
<gene>
    <name evidence="2" type="ORF">Fcan01_26994</name>
</gene>
<proteinExistence type="predicted"/>
<reference evidence="2 3" key="1">
    <citation type="submission" date="2015-12" db="EMBL/GenBank/DDBJ databases">
        <title>The genome of Folsomia candida.</title>
        <authorList>
            <person name="Faddeeva A."/>
            <person name="Derks M.F."/>
            <person name="Anvar Y."/>
            <person name="Smit S."/>
            <person name="Van Straalen N."/>
            <person name="Roelofs D."/>
        </authorList>
    </citation>
    <scope>NUCLEOTIDE SEQUENCE [LARGE SCALE GENOMIC DNA]</scope>
    <source>
        <strain evidence="2 3">VU population</strain>
        <tissue evidence="2">Whole body</tissue>
    </source>
</reference>
<organism evidence="2 3">
    <name type="scientific">Folsomia candida</name>
    <name type="common">Springtail</name>
    <dbReference type="NCBI Taxonomy" id="158441"/>
    <lineage>
        <taxon>Eukaryota</taxon>
        <taxon>Metazoa</taxon>
        <taxon>Ecdysozoa</taxon>
        <taxon>Arthropoda</taxon>
        <taxon>Hexapoda</taxon>
        <taxon>Collembola</taxon>
        <taxon>Entomobryomorpha</taxon>
        <taxon>Isotomoidea</taxon>
        <taxon>Isotomidae</taxon>
        <taxon>Proisotominae</taxon>
        <taxon>Folsomia</taxon>
    </lineage>
</organism>
<keyword evidence="1" id="KW-0732">Signal</keyword>
<accession>A0A226CY04</accession>
<dbReference type="PROSITE" id="PS51257">
    <property type="entry name" value="PROKAR_LIPOPROTEIN"/>
    <property type="match status" value="1"/>
</dbReference>
<feature type="signal peptide" evidence="1">
    <location>
        <begin position="1"/>
        <end position="23"/>
    </location>
</feature>
<evidence type="ECO:0000256" key="1">
    <source>
        <dbReference type="SAM" id="SignalP"/>
    </source>
</evidence>
<keyword evidence="3" id="KW-1185">Reference proteome</keyword>
<protein>
    <submittedName>
        <fullName evidence="2">Uncharacterized protein</fullName>
    </submittedName>
</protein>
<evidence type="ECO:0000313" key="2">
    <source>
        <dbReference type="EMBL" id="OXA38202.1"/>
    </source>
</evidence>
<dbReference type="Proteomes" id="UP000198287">
    <property type="component" value="Unassembled WGS sequence"/>
</dbReference>
<feature type="chain" id="PRO_5012714147" evidence="1">
    <location>
        <begin position="24"/>
        <end position="219"/>
    </location>
</feature>
<dbReference type="AlphaFoldDB" id="A0A226CY04"/>